<name>A0A3G2R7E4_9FIRM</name>
<dbReference type="InterPro" id="IPR024465">
    <property type="entry name" value="DUF2399"/>
</dbReference>
<dbReference type="NCBIfam" id="TIGR02679">
    <property type="entry name" value="TIGR02679 family protein"/>
    <property type="match status" value="1"/>
</dbReference>
<evidence type="ECO:0000313" key="4">
    <source>
        <dbReference type="Proteomes" id="UP000280960"/>
    </source>
</evidence>
<sequence>MKQEDLNFFKDNRGYRRLFEAFRKKYKSLGRIGGSVKLINLSPEEKEILTSHFRKDYTRQTSVDVSLLKFEESLKNTKFEGYTLKEILEAYFGEPLTGKKEDEETFQVQKKQFFERLYSICRSEESKAWLEDVYEGKAAGARVIEMRLSREEDRGKLFREMGDVCRALDDLPVKRHSKERLPVFASRITQNPHALDLGTTLGNLFFNALCSVLDVGEVKDSQDRAEVYYRAGILIDEISNYVTVVGLQAFKKDVPDPVWQAAYENVQALQVPLLNLSFIDEIKSPTGDVFVVENPGVFASLLDLWNKQIFEKNIKKISDPRACRIIPSLICTFGQPRLSAFVLMDLLVRSGTQMYYSGDFDPEGLMIADRLYRRYSGKLKLWHYTVKDYKKCLSHKTISEKRLAMLKNITCPDLVPVVDLMAHIKKAGYQEMIIEELSNLKPDV</sequence>
<accession>A0A3G2R7E4</accession>
<evidence type="ECO:0000259" key="2">
    <source>
        <dbReference type="Pfam" id="PF11796"/>
    </source>
</evidence>
<protein>
    <submittedName>
        <fullName evidence="3">TIGR02679 family protein</fullName>
    </submittedName>
</protein>
<dbReference type="KEGG" id="bacg:D2962_12780"/>
<dbReference type="Pfam" id="PF11796">
    <property type="entry name" value="DUF3323"/>
    <property type="match status" value="1"/>
</dbReference>
<dbReference type="InterPro" id="IPR024466">
    <property type="entry name" value="CHP02679_N"/>
</dbReference>
<dbReference type="Pfam" id="PF09664">
    <property type="entry name" value="DUF2399"/>
    <property type="match status" value="1"/>
</dbReference>
<dbReference type="Proteomes" id="UP000280960">
    <property type="component" value="Chromosome"/>
</dbReference>
<organism evidence="3 4">
    <name type="scientific">Biomaibacter acetigenes</name>
    <dbReference type="NCBI Taxonomy" id="2316383"/>
    <lineage>
        <taxon>Bacteria</taxon>
        <taxon>Bacillati</taxon>
        <taxon>Bacillota</taxon>
        <taxon>Clostridia</taxon>
        <taxon>Thermosediminibacterales</taxon>
        <taxon>Tepidanaerobacteraceae</taxon>
        <taxon>Biomaibacter</taxon>
    </lineage>
</organism>
<keyword evidence="4" id="KW-1185">Reference proteome</keyword>
<reference evidence="3 4" key="1">
    <citation type="submission" date="2018-10" db="EMBL/GenBank/DDBJ databases">
        <authorList>
            <person name="Zhang X."/>
        </authorList>
    </citation>
    <scope>NUCLEOTIDE SEQUENCE [LARGE SCALE GENOMIC DNA]</scope>
    <source>
        <strain evidence="3 4">SK-G1</strain>
    </source>
</reference>
<dbReference type="RefSeq" id="WP_122015193.1">
    <property type="nucleotide sequence ID" value="NZ_CP033169.1"/>
</dbReference>
<dbReference type="InterPro" id="IPR013495">
    <property type="entry name" value="CHP02679"/>
</dbReference>
<feature type="domain" description="Conserved hypothetical protein CHP02679 N terminus" evidence="2">
    <location>
        <begin position="33"/>
        <end position="248"/>
    </location>
</feature>
<dbReference type="AlphaFoldDB" id="A0A3G2R7E4"/>
<proteinExistence type="predicted"/>
<dbReference type="EMBL" id="CP033169">
    <property type="protein sequence ID" value="AYO31356.1"/>
    <property type="molecule type" value="Genomic_DNA"/>
</dbReference>
<gene>
    <name evidence="3" type="ORF">D2962_12780</name>
</gene>
<evidence type="ECO:0000259" key="1">
    <source>
        <dbReference type="Pfam" id="PF09664"/>
    </source>
</evidence>
<evidence type="ECO:0000313" key="3">
    <source>
        <dbReference type="EMBL" id="AYO31356.1"/>
    </source>
</evidence>
<feature type="domain" description="DUF2399" evidence="1">
    <location>
        <begin position="273"/>
        <end position="438"/>
    </location>
</feature>